<dbReference type="InterPro" id="IPR036390">
    <property type="entry name" value="WH_DNA-bd_sf"/>
</dbReference>
<dbReference type="InterPro" id="IPR002831">
    <property type="entry name" value="Tscrpt_reg_TrmB_N"/>
</dbReference>
<dbReference type="SUPFAM" id="SSF46894">
    <property type="entry name" value="C-terminal effector domain of the bipartite response regulators"/>
    <property type="match status" value="1"/>
</dbReference>
<dbReference type="PANTHER" id="PTHR34293">
    <property type="entry name" value="HTH-TYPE TRANSCRIPTIONAL REGULATOR TRMBL2"/>
    <property type="match status" value="1"/>
</dbReference>
<dbReference type="GO" id="GO:0003677">
    <property type="term" value="F:DNA binding"/>
    <property type="evidence" value="ECO:0007669"/>
    <property type="project" value="InterPro"/>
</dbReference>
<accession>A0A428YVE6</accession>
<reference evidence="2 3" key="1">
    <citation type="submission" date="2018-05" db="EMBL/GenBank/DDBJ databases">
        <title>Evolution of GPA BGCs.</title>
        <authorList>
            <person name="Waglechner N."/>
            <person name="Wright G.D."/>
        </authorList>
    </citation>
    <scope>NUCLEOTIDE SEQUENCE [LARGE SCALE GENOMIC DNA]</scope>
    <source>
        <strain evidence="2 3">A82846</strain>
    </source>
</reference>
<protein>
    <recommendedName>
        <fullName evidence="1">HTH luxR-type domain-containing protein</fullName>
    </recommendedName>
</protein>
<evidence type="ECO:0000313" key="2">
    <source>
        <dbReference type="EMBL" id="RSM73656.1"/>
    </source>
</evidence>
<organism evidence="2 3">
    <name type="scientific">Kibdelosporangium aridum</name>
    <dbReference type="NCBI Taxonomy" id="2030"/>
    <lineage>
        <taxon>Bacteria</taxon>
        <taxon>Bacillati</taxon>
        <taxon>Actinomycetota</taxon>
        <taxon>Actinomycetes</taxon>
        <taxon>Pseudonocardiales</taxon>
        <taxon>Pseudonocardiaceae</taxon>
        <taxon>Kibdelosporangium</taxon>
    </lineage>
</organism>
<gene>
    <name evidence="2" type="ORF">DMH04_40870</name>
</gene>
<sequence length="371" mass="40900">MAHPPRQQNSKRWRTLAIGIHSPTRRPPGGSGRAEDHPMLEIIGLDTRTQMVYETLVNSPPLTLEELRQELTISEADLNSALDDLAARGLFTWARGHPKRLVPAPPDIALEILLLERQQQINQARLFTEQLAERHRLASSGENPADVIEVISGRAAVTESIKRVFRDARTQIRLIDMHPYVLAPEILTSLHAETLRRGVSYRALYDVETVASLDLRAKTEPATAGSEQVRVLPAAPTKLLMSDDRLALLPIQSSPREIDSIAAVHPSAVLEALHSLFETLWQTALPLPGSDTPALIADTPTPVDSRIVALMTAGVPDRAIAAQLGLSYRTFQRRTRALMDLLGARTRFQAGLQAAFRGWVHHPNTSPTAPE</sequence>
<dbReference type="Proteomes" id="UP000287547">
    <property type="component" value="Unassembled WGS sequence"/>
</dbReference>
<evidence type="ECO:0000259" key="1">
    <source>
        <dbReference type="SMART" id="SM00421"/>
    </source>
</evidence>
<dbReference type="InterPro" id="IPR036388">
    <property type="entry name" value="WH-like_DNA-bd_sf"/>
</dbReference>
<dbReference type="InterPro" id="IPR016032">
    <property type="entry name" value="Sig_transdc_resp-reg_C-effctor"/>
</dbReference>
<dbReference type="Gene3D" id="1.10.10.10">
    <property type="entry name" value="Winged helix-like DNA-binding domain superfamily/Winged helix DNA-binding domain"/>
    <property type="match status" value="2"/>
</dbReference>
<feature type="domain" description="HTH luxR-type" evidence="1">
    <location>
        <begin position="297"/>
        <end position="354"/>
    </location>
</feature>
<dbReference type="GO" id="GO:0006355">
    <property type="term" value="P:regulation of DNA-templated transcription"/>
    <property type="evidence" value="ECO:0007669"/>
    <property type="project" value="InterPro"/>
</dbReference>
<dbReference type="AlphaFoldDB" id="A0A428YVE6"/>
<name>A0A428YVE6_KIBAR</name>
<dbReference type="PANTHER" id="PTHR34293:SF1">
    <property type="entry name" value="HTH-TYPE TRANSCRIPTIONAL REGULATOR TRMBL2"/>
    <property type="match status" value="1"/>
</dbReference>
<dbReference type="SMART" id="SM00421">
    <property type="entry name" value="HTH_LUXR"/>
    <property type="match status" value="1"/>
</dbReference>
<dbReference type="SUPFAM" id="SSF46785">
    <property type="entry name" value="Winged helix' DNA-binding domain"/>
    <property type="match status" value="1"/>
</dbReference>
<dbReference type="EMBL" id="QHKI01000054">
    <property type="protein sequence ID" value="RSM73656.1"/>
    <property type="molecule type" value="Genomic_DNA"/>
</dbReference>
<evidence type="ECO:0000313" key="3">
    <source>
        <dbReference type="Proteomes" id="UP000287547"/>
    </source>
</evidence>
<dbReference type="OrthoDB" id="5932488at2"/>
<dbReference type="Pfam" id="PF01978">
    <property type="entry name" value="TrmB"/>
    <property type="match status" value="1"/>
</dbReference>
<comment type="caution">
    <text evidence="2">The sequence shown here is derived from an EMBL/GenBank/DDBJ whole genome shotgun (WGS) entry which is preliminary data.</text>
</comment>
<dbReference type="InterPro" id="IPR051797">
    <property type="entry name" value="TrmB-like"/>
</dbReference>
<proteinExistence type="predicted"/>
<dbReference type="InterPro" id="IPR000792">
    <property type="entry name" value="Tscrpt_reg_LuxR_C"/>
</dbReference>